<evidence type="ECO:0000256" key="4">
    <source>
        <dbReference type="ARBA" id="ARBA00022741"/>
    </source>
</evidence>
<dbReference type="Gene3D" id="3.40.50.300">
    <property type="entry name" value="P-loop containing nucleotide triphosphate hydrolases"/>
    <property type="match status" value="1"/>
</dbReference>
<evidence type="ECO:0000313" key="12">
    <source>
        <dbReference type="Proteomes" id="UP001319827"/>
    </source>
</evidence>
<evidence type="ECO:0000256" key="3">
    <source>
        <dbReference type="ARBA" id="ARBA00022723"/>
    </source>
</evidence>
<protein>
    <submittedName>
        <fullName evidence="11">Type I-U CRISPR-associated helicase/endonuclease Cas3</fullName>
    </submittedName>
</protein>
<keyword evidence="7" id="KW-0067">ATP-binding</keyword>
<feature type="domain" description="HD Cas3-type" evidence="10">
    <location>
        <begin position="532"/>
        <end position="692"/>
    </location>
</feature>
<dbReference type="InterPro" id="IPR001650">
    <property type="entry name" value="Helicase_C-like"/>
</dbReference>
<name>A0ABN6E0G5_9BACT</name>
<evidence type="ECO:0000256" key="7">
    <source>
        <dbReference type="ARBA" id="ARBA00022840"/>
    </source>
</evidence>
<dbReference type="SUPFAM" id="SSF52540">
    <property type="entry name" value="P-loop containing nucleoside triphosphate hydrolases"/>
    <property type="match status" value="1"/>
</dbReference>
<dbReference type="InterPro" id="IPR006483">
    <property type="entry name" value="CRISPR-assoc_Cas3_HD"/>
</dbReference>
<dbReference type="Pfam" id="PF22590">
    <property type="entry name" value="Cas3-like_C_2"/>
    <property type="match status" value="1"/>
</dbReference>
<feature type="region of interest" description="Disordered" evidence="9">
    <location>
        <begin position="218"/>
        <end position="237"/>
    </location>
</feature>
<evidence type="ECO:0000256" key="6">
    <source>
        <dbReference type="ARBA" id="ARBA00022806"/>
    </source>
</evidence>
<dbReference type="InterPro" id="IPR038257">
    <property type="entry name" value="CRISPR-assoc_Cas3_HD_sf"/>
</dbReference>
<keyword evidence="8" id="KW-0051">Antiviral defense</keyword>
<dbReference type="EMBL" id="AP024355">
    <property type="protein sequence ID" value="BCR05677.1"/>
    <property type="molecule type" value="Genomic_DNA"/>
</dbReference>
<comment type="similarity">
    <text evidence="2">In the central section; belongs to the CRISPR-associated helicase Cas3 family.</text>
</comment>
<dbReference type="NCBIfam" id="TIGR02621">
    <property type="entry name" value="cas3_GSU0051"/>
    <property type="match status" value="1"/>
</dbReference>
<evidence type="ECO:0000256" key="2">
    <source>
        <dbReference type="ARBA" id="ARBA00009046"/>
    </source>
</evidence>
<dbReference type="InterPro" id="IPR027417">
    <property type="entry name" value="P-loop_NTPase"/>
</dbReference>
<reference evidence="11 12" key="1">
    <citation type="journal article" date="2016" name="C (Basel)">
        <title>Selective Growth of and Electricity Production by Marine Exoelectrogenic Bacteria in Self-Aggregated Hydrogel of Microbially Reduced Graphene Oxide.</title>
        <authorList>
            <person name="Yoshida N."/>
            <person name="Goto Y."/>
            <person name="Miyata Y."/>
        </authorList>
    </citation>
    <scope>NUCLEOTIDE SEQUENCE [LARGE SCALE GENOMIC DNA]</scope>
    <source>
        <strain evidence="11 12">NIT-T3</strain>
    </source>
</reference>
<dbReference type="Gene3D" id="1.10.3210.30">
    <property type="match status" value="1"/>
</dbReference>
<evidence type="ECO:0000256" key="8">
    <source>
        <dbReference type="ARBA" id="ARBA00023118"/>
    </source>
</evidence>
<reference evidence="11 12" key="2">
    <citation type="journal article" date="2021" name="Int. J. Syst. Evol. Microbiol.">
        <title>Isolation and Polyphasic Characterization of Desulfuromonas versatilis sp. Nov., an Electrogenic Bacteria Capable of Versatile Metabolism Isolated from a Graphene Oxide-Reducing Enrichment Culture.</title>
        <authorList>
            <person name="Xie L."/>
            <person name="Yoshida N."/>
            <person name="Ishii S."/>
            <person name="Meng L."/>
        </authorList>
    </citation>
    <scope>NUCLEOTIDE SEQUENCE [LARGE SCALE GENOMIC DNA]</scope>
    <source>
        <strain evidence="11 12">NIT-T3</strain>
    </source>
</reference>
<dbReference type="Proteomes" id="UP001319827">
    <property type="component" value="Chromosome"/>
</dbReference>
<keyword evidence="3" id="KW-0479">Metal-binding</keyword>
<dbReference type="InterPro" id="IPR013444">
    <property type="entry name" value="Helicase_Cas3_CRISPR-ass_Anaes"/>
</dbReference>
<sequence>MHDEAHLEPAFQEMLSAIAAEQRRCQEFGLFRVMELTATSRSDASGEEDLFTEEDQTHGVARKRLGAKKGIAFHPVDDERRVADKVEQLAKGYKDSGQAILVFLRGVREVTKVAAALRKVVPECVETLTGTLRGYERDALARENSIFARFLPSTEATPRTGTVYLLCTSAGEVGVNISADHLVCDLTPFDSMMQRFGRVNRFGAGDARIDVVHRTYAKDADAREPESSTKTKEKPFTPFDRACGRTLTVLQRLPMRDDQRRDANPVALSKIPVADRQAAFTPPPGILPTSEILFDAWALTTVRQKLPGRPPVADWLHGVTEWEQPATHIAWRDEVGFVGGMSQAPPPEDLLEDYPLKPHELLRDQTPRVFSELEKVAARCPLTPVWLLNSDGVVEVLSLTRLVERDKQKKPVLNLADCTVLLPPVVGGLEGGILNGDAGNSSGAIYDIADHWLDGNGRPRRCRVWDDDDPPLWMRLVRTIDVRPDGDEEEDEEADSTSRRYWHWYVRPRSADDEGSRTARIKEELTPHLCSAEDFATRLVDRLGLEGLEAKAVVLATRWHDRGKDRLVWQRSIGNRDYPQQVLAKSGPGMWPINLSEYRHEFGSLVDLSSDTEFLELPAEIRDLVLHLVAAHHGRARPHFPAHETFDPNWPDMVTMAIVNEIPRRYGRLQRKYGRWGLAYLESLVRSADAMASQLGPGEVFADGGVSPSQGGV</sequence>
<gene>
    <name evidence="11" type="primary">cas3-1</name>
    <name evidence="11" type="ORF">DESUT3_27460</name>
</gene>
<keyword evidence="6" id="KW-0347">Helicase</keyword>
<evidence type="ECO:0000256" key="9">
    <source>
        <dbReference type="SAM" id="MobiDB-lite"/>
    </source>
</evidence>
<evidence type="ECO:0000313" key="11">
    <source>
        <dbReference type="EMBL" id="BCR05677.1"/>
    </source>
</evidence>
<organism evidence="11 12">
    <name type="scientific">Desulfuromonas versatilis</name>
    <dbReference type="NCBI Taxonomy" id="2802975"/>
    <lineage>
        <taxon>Bacteria</taxon>
        <taxon>Pseudomonadati</taxon>
        <taxon>Thermodesulfobacteriota</taxon>
        <taxon>Desulfuromonadia</taxon>
        <taxon>Desulfuromonadales</taxon>
        <taxon>Desulfuromonadaceae</taxon>
        <taxon>Desulfuromonas</taxon>
    </lineage>
</organism>
<comment type="similarity">
    <text evidence="1">In the N-terminal section; belongs to the CRISPR-associated nuclease Cas3-HD family.</text>
</comment>
<evidence type="ECO:0000259" key="10">
    <source>
        <dbReference type="PROSITE" id="PS51643"/>
    </source>
</evidence>
<keyword evidence="5" id="KW-0378">Hydrolase</keyword>
<evidence type="ECO:0000256" key="1">
    <source>
        <dbReference type="ARBA" id="ARBA00006847"/>
    </source>
</evidence>
<evidence type="ECO:0000256" key="5">
    <source>
        <dbReference type="ARBA" id="ARBA00022801"/>
    </source>
</evidence>
<keyword evidence="12" id="KW-1185">Reference proteome</keyword>
<dbReference type="InterPro" id="IPR054712">
    <property type="entry name" value="Cas3-like_dom"/>
</dbReference>
<dbReference type="SMART" id="SM00490">
    <property type="entry name" value="HELICc"/>
    <property type="match status" value="1"/>
</dbReference>
<dbReference type="PROSITE" id="PS51643">
    <property type="entry name" value="HD_CAS3"/>
    <property type="match status" value="1"/>
</dbReference>
<proteinExistence type="inferred from homology"/>
<feature type="compositionally biased region" description="Basic and acidic residues" evidence="9">
    <location>
        <begin position="218"/>
        <end position="235"/>
    </location>
</feature>
<keyword evidence="4" id="KW-0547">Nucleotide-binding</keyword>
<accession>A0ABN6E0G5</accession>